<dbReference type="Pfam" id="PF07690">
    <property type="entry name" value="MFS_1"/>
    <property type="match status" value="1"/>
</dbReference>
<evidence type="ECO:0000256" key="3">
    <source>
        <dbReference type="ARBA" id="ARBA00022448"/>
    </source>
</evidence>
<organism evidence="10 11">
    <name type="scientific">Methylobacterium nodulans (strain LMG 21967 / CNCM I-2342 / ORS 2060)</name>
    <dbReference type="NCBI Taxonomy" id="460265"/>
    <lineage>
        <taxon>Bacteria</taxon>
        <taxon>Pseudomonadati</taxon>
        <taxon>Pseudomonadota</taxon>
        <taxon>Alphaproteobacteria</taxon>
        <taxon>Hyphomicrobiales</taxon>
        <taxon>Methylobacteriaceae</taxon>
        <taxon>Methylobacterium</taxon>
    </lineage>
</organism>
<keyword evidence="11" id="KW-1185">Reference proteome</keyword>
<dbReference type="KEGG" id="mno:Mnod_6878"/>
<proteinExistence type="inferred from homology"/>
<feature type="transmembrane region" description="Helical" evidence="8">
    <location>
        <begin position="59"/>
        <end position="82"/>
    </location>
</feature>
<dbReference type="InterPro" id="IPR011701">
    <property type="entry name" value="MFS"/>
</dbReference>
<dbReference type="PANTHER" id="PTHR43271:SF2">
    <property type="entry name" value="BLL2771 PROTEIN"/>
    <property type="match status" value="1"/>
</dbReference>
<dbReference type="eggNOG" id="COG2814">
    <property type="taxonomic scope" value="Bacteria"/>
</dbReference>
<dbReference type="RefSeq" id="WP_015933188.1">
    <property type="nucleotide sequence ID" value="NC_011894.1"/>
</dbReference>
<comment type="subcellular location">
    <subcellularLocation>
        <location evidence="1">Cell membrane</location>
        <topology evidence="1">Multi-pass membrane protein</topology>
    </subcellularLocation>
</comment>
<evidence type="ECO:0000313" key="11">
    <source>
        <dbReference type="Proteomes" id="UP000008207"/>
    </source>
</evidence>
<gene>
    <name evidence="10" type="ordered locus">Mnod_6878</name>
</gene>
<feature type="domain" description="Major facilitator superfamily (MFS) profile" evidence="9">
    <location>
        <begin position="25"/>
        <end position="233"/>
    </location>
</feature>
<evidence type="ECO:0000256" key="7">
    <source>
        <dbReference type="ARBA" id="ARBA00023136"/>
    </source>
</evidence>
<accession>B8IHG0</accession>
<dbReference type="AlphaFoldDB" id="B8IHG0"/>
<dbReference type="InterPro" id="IPR020846">
    <property type="entry name" value="MFS_dom"/>
</dbReference>
<dbReference type="PANTHER" id="PTHR43271">
    <property type="entry name" value="BLL2771 PROTEIN"/>
    <property type="match status" value="1"/>
</dbReference>
<dbReference type="EMBL" id="CP001349">
    <property type="protein sequence ID" value="ACL61623.1"/>
    <property type="molecule type" value="Genomic_DNA"/>
</dbReference>
<dbReference type="GO" id="GO:0022857">
    <property type="term" value="F:transmembrane transporter activity"/>
    <property type="evidence" value="ECO:0007669"/>
    <property type="project" value="InterPro"/>
</dbReference>
<feature type="transmembrane region" description="Helical" evidence="8">
    <location>
        <begin position="94"/>
        <end position="116"/>
    </location>
</feature>
<dbReference type="Proteomes" id="UP000008207">
    <property type="component" value="Chromosome"/>
</dbReference>
<feature type="transmembrane region" description="Helical" evidence="8">
    <location>
        <begin position="27"/>
        <end position="47"/>
    </location>
</feature>
<dbReference type="InterPro" id="IPR036259">
    <property type="entry name" value="MFS_trans_sf"/>
</dbReference>
<keyword evidence="7 8" id="KW-0472">Membrane</keyword>
<evidence type="ECO:0000313" key="10">
    <source>
        <dbReference type="EMBL" id="ACL61623.1"/>
    </source>
</evidence>
<keyword evidence="4" id="KW-1003">Cell membrane</keyword>
<evidence type="ECO:0000256" key="1">
    <source>
        <dbReference type="ARBA" id="ARBA00004651"/>
    </source>
</evidence>
<evidence type="ECO:0000256" key="5">
    <source>
        <dbReference type="ARBA" id="ARBA00022692"/>
    </source>
</evidence>
<keyword evidence="6 8" id="KW-1133">Transmembrane helix</keyword>
<name>B8IHG0_METNO</name>
<sequence length="233" mass="23910">MPDPGTLGLSGPTPRESTQAGDLVRNLVIGLMAFLTVVDLFATQAILPSLARAYAVSPAAIGFAVNATTLGMALGGLGVALLGPRIDRRRGVVVSLLLLAIPTALLGTLPDLWLFAALRVLQGICMAAATTASYLAAGTDGLIPETLASHSRTAGACAGTAGPSRWTTISGSWRAVEPAGSVPPCPTRPPSTSPPHCPRMEPRARLLIIRPAAAPACEPSCALQRYADRSTCP</sequence>
<dbReference type="GO" id="GO:0005886">
    <property type="term" value="C:plasma membrane"/>
    <property type="evidence" value="ECO:0007669"/>
    <property type="project" value="UniProtKB-SubCell"/>
</dbReference>
<protein>
    <recommendedName>
        <fullName evidence="9">Major facilitator superfamily (MFS) profile domain-containing protein</fullName>
    </recommendedName>
</protein>
<dbReference type="PROSITE" id="PS50850">
    <property type="entry name" value="MFS"/>
    <property type="match status" value="1"/>
</dbReference>
<dbReference type="HOGENOM" id="CLU_1188854_0_0_5"/>
<evidence type="ECO:0000259" key="9">
    <source>
        <dbReference type="PROSITE" id="PS50850"/>
    </source>
</evidence>
<dbReference type="SUPFAM" id="SSF103473">
    <property type="entry name" value="MFS general substrate transporter"/>
    <property type="match status" value="1"/>
</dbReference>
<dbReference type="Gene3D" id="1.20.1250.20">
    <property type="entry name" value="MFS general substrate transporter like domains"/>
    <property type="match status" value="1"/>
</dbReference>
<reference evidence="10 11" key="1">
    <citation type="submission" date="2009-01" db="EMBL/GenBank/DDBJ databases">
        <title>Complete sequence of chromosome of Methylobacterium nodulans ORS 2060.</title>
        <authorList>
            <consortium name="US DOE Joint Genome Institute"/>
            <person name="Lucas S."/>
            <person name="Copeland A."/>
            <person name="Lapidus A."/>
            <person name="Glavina del Rio T."/>
            <person name="Dalin E."/>
            <person name="Tice H."/>
            <person name="Bruce D."/>
            <person name="Goodwin L."/>
            <person name="Pitluck S."/>
            <person name="Sims D."/>
            <person name="Brettin T."/>
            <person name="Detter J.C."/>
            <person name="Han C."/>
            <person name="Larimer F."/>
            <person name="Land M."/>
            <person name="Hauser L."/>
            <person name="Kyrpides N."/>
            <person name="Ivanova N."/>
            <person name="Marx C.J."/>
            <person name="Richardson P."/>
        </authorList>
    </citation>
    <scope>NUCLEOTIDE SEQUENCE [LARGE SCALE GENOMIC DNA]</scope>
    <source>
        <strain evidence="11">LMG 21967 / CNCM I-2342 / ORS 2060</strain>
    </source>
</reference>
<keyword evidence="3" id="KW-0813">Transport</keyword>
<evidence type="ECO:0000256" key="6">
    <source>
        <dbReference type="ARBA" id="ARBA00022989"/>
    </source>
</evidence>
<evidence type="ECO:0000256" key="8">
    <source>
        <dbReference type="SAM" id="Phobius"/>
    </source>
</evidence>
<evidence type="ECO:0000256" key="2">
    <source>
        <dbReference type="ARBA" id="ARBA00008335"/>
    </source>
</evidence>
<comment type="similarity">
    <text evidence="2">Belongs to the major facilitator superfamily.</text>
</comment>
<dbReference type="STRING" id="460265.Mnod_6878"/>
<evidence type="ECO:0000256" key="4">
    <source>
        <dbReference type="ARBA" id="ARBA00022475"/>
    </source>
</evidence>
<keyword evidence="5 8" id="KW-0812">Transmembrane</keyword>